<dbReference type="Pfam" id="PF01075">
    <property type="entry name" value="Glyco_transf_9"/>
    <property type="match status" value="1"/>
</dbReference>
<dbReference type="Proteomes" id="UP000239388">
    <property type="component" value="Unassembled WGS sequence"/>
</dbReference>
<evidence type="ECO:0000313" key="4">
    <source>
        <dbReference type="Proteomes" id="UP000239388"/>
    </source>
</evidence>
<accession>A0A2S8FWL6</accession>
<evidence type="ECO:0000256" key="2">
    <source>
        <dbReference type="ARBA" id="ARBA00022679"/>
    </source>
</evidence>
<proteinExistence type="predicted"/>
<dbReference type="SUPFAM" id="SSF53756">
    <property type="entry name" value="UDP-Glycosyltransferase/glycogen phosphorylase"/>
    <property type="match status" value="1"/>
</dbReference>
<dbReference type="GO" id="GO:0005829">
    <property type="term" value="C:cytosol"/>
    <property type="evidence" value="ECO:0007669"/>
    <property type="project" value="TreeGrafter"/>
</dbReference>
<sequence>MREIAVRLASMRRVPLICRYSFRTGRDAEEASIGVSFDIQGGSAAMASTDSPRILIIRLSALGDAILTLPLLCALREKYPSAHIAWLTEPVAAQILAGHPCLDQLLTVRKGWLKRPGEILKLRRQLQDAKFDIVFDVQGLTKSAAAGWLSGAPRRITFARGQARELAPNLATELITPRDPHVVRRYLELGQAVDIYSPSIEFRLPIDEQARADVAAIRREIDRSRNFAVLNPGAGWFSKTWLPQRFAEVARHLQDKYQLSSLVTWGNEQEADWAEEIAQMSGGAAALAPKLTLPQLKELYRSANLFVGCDTGPLHLAAAVETPCVALFGVTPIALCQPLGPHQKVVQAYYQPLTSRQRARAGNDAMRAISTSMVVDAIDSLFEPQSREAA</sequence>
<dbReference type="AlphaFoldDB" id="A0A2S8FWL6"/>
<dbReference type="InterPro" id="IPR051199">
    <property type="entry name" value="LPS_LOS_Heptosyltrfase"/>
</dbReference>
<dbReference type="InterPro" id="IPR002201">
    <property type="entry name" value="Glyco_trans_9"/>
</dbReference>
<keyword evidence="1" id="KW-0328">Glycosyltransferase</keyword>
<dbReference type="GO" id="GO:0009244">
    <property type="term" value="P:lipopolysaccharide core region biosynthetic process"/>
    <property type="evidence" value="ECO:0007669"/>
    <property type="project" value="TreeGrafter"/>
</dbReference>
<dbReference type="Gene3D" id="3.40.50.2000">
    <property type="entry name" value="Glycogen Phosphorylase B"/>
    <property type="match status" value="2"/>
</dbReference>
<evidence type="ECO:0000256" key="1">
    <source>
        <dbReference type="ARBA" id="ARBA00022676"/>
    </source>
</evidence>
<protein>
    <submittedName>
        <fullName evidence="3">Glycosyl transferase family 9</fullName>
    </submittedName>
</protein>
<reference evidence="3 4" key="1">
    <citation type="submission" date="2018-02" db="EMBL/GenBank/DDBJ databases">
        <title>Comparative genomes isolates from brazilian mangrove.</title>
        <authorList>
            <person name="Araujo J.E."/>
            <person name="Taketani R.G."/>
            <person name="Silva M.C.P."/>
            <person name="Loureco M.V."/>
            <person name="Andreote F.D."/>
        </authorList>
    </citation>
    <scope>NUCLEOTIDE SEQUENCE [LARGE SCALE GENOMIC DNA]</scope>
    <source>
        <strain evidence="3 4">NAP PRIS-MGV</strain>
    </source>
</reference>
<dbReference type="GO" id="GO:0008713">
    <property type="term" value="F:ADP-heptose-lipopolysaccharide heptosyltransferase activity"/>
    <property type="evidence" value="ECO:0007669"/>
    <property type="project" value="TreeGrafter"/>
</dbReference>
<comment type="caution">
    <text evidence="3">The sequence shown here is derived from an EMBL/GenBank/DDBJ whole genome shotgun (WGS) entry which is preliminary data.</text>
</comment>
<evidence type="ECO:0000313" key="3">
    <source>
        <dbReference type="EMBL" id="PQO36460.1"/>
    </source>
</evidence>
<dbReference type="EMBL" id="PUIB01000013">
    <property type="protein sequence ID" value="PQO36460.1"/>
    <property type="molecule type" value="Genomic_DNA"/>
</dbReference>
<dbReference type="PANTHER" id="PTHR30160">
    <property type="entry name" value="TETRAACYLDISACCHARIDE 4'-KINASE-RELATED"/>
    <property type="match status" value="1"/>
</dbReference>
<dbReference type="CDD" id="cd03789">
    <property type="entry name" value="GT9_LPS_heptosyltransferase"/>
    <property type="match status" value="1"/>
</dbReference>
<dbReference type="PANTHER" id="PTHR30160:SF1">
    <property type="entry name" value="LIPOPOLYSACCHARIDE 1,2-N-ACETYLGLUCOSAMINETRANSFERASE-RELATED"/>
    <property type="match status" value="1"/>
</dbReference>
<gene>
    <name evidence="3" type="ORF">C5Y98_12215</name>
</gene>
<keyword evidence="2 3" id="KW-0808">Transferase</keyword>
<organism evidence="3 4">
    <name type="scientific">Blastopirellula marina</name>
    <dbReference type="NCBI Taxonomy" id="124"/>
    <lineage>
        <taxon>Bacteria</taxon>
        <taxon>Pseudomonadati</taxon>
        <taxon>Planctomycetota</taxon>
        <taxon>Planctomycetia</taxon>
        <taxon>Pirellulales</taxon>
        <taxon>Pirellulaceae</taxon>
        <taxon>Blastopirellula</taxon>
    </lineage>
</organism>
<name>A0A2S8FWL6_9BACT</name>